<keyword evidence="2" id="KW-1185">Reference proteome</keyword>
<dbReference type="Proteomes" id="UP001632038">
    <property type="component" value="Unassembled WGS sequence"/>
</dbReference>
<dbReference type="AlphaFoldDB" id="A0ABD3CW99"/>
<name>A0ABD3CW99_9LAMI</name>
<protein>
    <submittedName>
        <fullName evidence="1">Uncharacterized protein</fullName>
    </submittedName>
</protein>
<accession>A0ABD3CW99</accession>
<sequence length="114" mass="12635">MYSREEVAAIVAEMKAEMQANLRSEMQMILRSQATSSVEPLTLAGMSAKGSCAPEFGPSDQQDEHAVNDVGDDVCELYVEDPHKRLIGYGRIHVLGSNIHNRKMNDDEVRVSVE</sequence>
<dbReference type="EMBL" id="JAVIJP010000029">
    <property type="protein sequence ID" value="KAL3633854.1"/>
    <property type="molecule type" value="Genomic_DNA"/>
</dbReference>
<organism evidence="1 2">
    <name type="scientific">Castilleja foliolosa</name>
    <dbReference type="NCBI Taxonomy" id="1961234"/>
    <lineage>
        <taxon>Eukaryota</taxon>
        <taxon>Viridiplantae</taxon>
        <taxon>Streptophyta</taxon>
        <taxon>Embryophyta</taxon>
        <taxon>Tracheophyta</taxon>
        <taxon>Spermatophyta</taxon>
        <taxon>Magnoliopsida</taxon>
        <taxon>eudicotyledons</taxon>
        <taxon>Gunneridae</taxon>
        <taxon>Pentapetalae</taxon>
        <taxon>asterids</taxon>
        <taxon>lamiids</taxon>
        <taxon>Lamiales</taxon>
        <taxon>Orobanchaceae</taxon>
        <taxon>Pedicularideae</taxon>
        <taxon>Castillejinae</taxon>
        <taxon>Castilleja</taxon>
    </lineage>
</organism>
<proteinExistence type="predicted"/>
<reference evidence="2" key="1">
    <citation type="journal article" date="2024" name="IScience">
        <title>Strigolactones Initiate the Formation of Haustorium-like Structures in Castilleja.</title>
        <authorList>
            <person name="Buerger M."/>
            <person name="Peterson D."/>
            <person name="Chory J."/>
        </authorList>
    </citation>
    <scope>NUCLEOTIDE SEQUENCE [LARGE SCALE GENOMIC DNA]</scope>
</reference>
<gene>
    <name evidence="1" type="ORF">CASFOL_022616</name>
</gene>
<evidence type="ECO:0000313" key="2">
    <source>
        <dbReference type="Proteomes" id="UP001632038"/>
    </source>
</evidence>
<comment type="caution">
    <text evidence="1">The sequence shown here is derived from an EMBL/GenBank/DDBJ whole genome shotgun (WGS) entry which is preliminary data.</text>
</comment>
<evidence type="ECO:0000313" key="1">
    <source>
        <dbReference type="EMBL" id="KAL3633854.1"/>
    </source>
</evidence>